<keyword evidence="4 7" id="KW-0067">ATP-binding</keyword>
<keyword evidence="8" id="KW-1185">Reference proteome</keyword>
<reference evidence="7 8" key="1">
    <citation type="submission" date="2019-03" db="EMBL/GenBank/DDBJ databases">
        <authorList>
            <person name="Gonzalez-Pimentel J.L."/>
        </authorList>
    </citation>
    <scope>NUCLEOTIDE SEQUENCE [LARGE SCALE GENOMIC DNA]</scope>
    <source>
        <strain evidence="7 8">JCM 31289</strain>
    </source>
</reference>
<keyword evidence="3" id="KW-0547">Nucleotide-binding</keyword>
<evidence type="ECO:0000256" key="1">
    <source>
        <dbReference type="ARBA" id="ARBA00005417"/>
    </source>
</evidence>
<dbReference type="CDD" id="cd03257">
    <property type="entry name" value="ABC_NikE_OppD_transporters"/>
    <property type="match status" value="2"/>
</dbReference>
<accession>A0A4Z0H0N9</accession>
<evidence type="ECO:0000259" key="6">
    <source>
        <dbReference type="PROSITE" id="PS50893"/>
    </source>
</evidence>
<feature type="region of interest" description="Disordered" evidence="5">
    <location>
        <begin position="285"/>
        <end position="316"/>
    </location>
</feature>
<dbReference type="SUPFAM" id="SSF52540">
    <property type="entry name" value="P-loop containing nucleoside triphosphate hydrolases"/>
    <property type="match status" value="2"/>
</dbReference>
<dbReference type="GO" id="GO:0015833">
    <property type="term" value="P:peptide transport"/>
    <property type="evidence" value="ECO:0007669"/>
    <property type="project" value="InterPro"/>
</dbReference>
<evidence type="ECO:0000313" key="8">
    <source>
        <dbReference type="Proteomes" id="UP000297948"/>
    </source>
</evidence>
<dbReference type="InterPro" id="IPR017871">
    <property type="entry name" value="ABC_transporter-like_CS"/>
</dbReference>
<dbReference type="PROSITE" id="PS50893">
    <property type="entry name" value="ABC_TRANSPORTER_2"/>
    <property type="match status" value="2"/>
</dbReference>
<dbReference type="InterPro" id="IPR003439">
    <property type="entry name" value="ABC_transporter-like_ATP-bd"/>
</dbReference>
<evidence type="ECO:0000256" key="4">
    <source>
        <dbReference type="ARBA" id="ARBA00022840"/>
    </source>
</evidence>
<dbReference type="PROSITE" id="PS00211">
    <property type="entry name" value="ABC_TRANSPORTER_1"/>
    <property type="match status" value="2"/>
</dbReference>
<dbReference type="RefSeq" id="WP_135340369.1">
    <property type="nucleotide sequence ID" value="NZ_JBHLTX010000060.1"/>
</dbReference>
<protein>
    <submittedName>
        <fullName evidence="7">ABC transporter ATP-binding protein</fullName>
    </submittedName>
</protein>
<dbReference type="PANTHER" id="PTHR43776">
    <property type="entry name" value="TRANSPORT ATP-BINDING PROTEIN"/>
    <property type="match status" value="1"/>
</dbReference>
<dbReference type="PANTHER" id="PTHR43776:SF7">
    <property type="entry name" value="D,D-DIPEPTIDE TRANSPORT ATP-BINDING PROTEIN DDPF-RELATED"/>
    <property type="match status" value="1"/>
</dbReference>
<proteinExistence type="inferred from homology"/>
<feature type="compositionally biased region" description="Basic and acidic residues" evidence="5">
    <location>
        <begin position="303"/>
        <end position="316"/>
    </location>
</feature>
<dbReference type="NCBIfam" id="NF007739">
    <property type="entry name" value="PRK10419.1"/>
    <property type="match status" value="2"/>
</dbReference>
<evidence type="ECO:0000256" key="2">
    <source>
        <dbReference type="ARBA" id="ARBA00022448"/>
    </source>
</evidence>
<dbReference type="GO" id="GO:0016887">
    <property type="term" value="F:ATP hydrolysis activity"/>
    <property type="evidence" value="ECO:0007669"/>
    <property type="project" value="InterPro"/>
</dbReference>
<dbReference type="Gene3D" id="3.40.50.300">
    <property type="entry name" value="P-loop containing nucleotide triphosphate hydrolases"/>
    <property type="match status" value="2"/>
</dbReference>
<comment type="similarity">
    <text evidence="1">Belongs to the ABC transporter superfamily.</text>
</comment>
<dbReference type="Proteomes" id="UP000297948">
    <property type="component" value="Unassembled WGS sequence"/>
</dbReference>
<dbReference type="Pfam" id="PF00005">
    <property type="entry name" value="ABC_tran"/>
    <property type="match status" value="2"/>
</dbReference>
<dbReference type="SMART" id="SM00382">
    <property type="entry name" value="AAA"/>
    <property type="match status" value="2"/>
</dbReference>
<gene>
    <name evidence="7" type="ORF">E4099_19425</name>
</gene>
<name>A0A4Z0H0N9_9ACTN</name>
<sequence>MNQATAAGPRPRGAAASPALRVRELTVSFDTPRGPVPAVAGVSFDLAPGEVLGLVGESGSGKSTIGLAALGLHDPARTRVGGSIRLHPAKGSGGAQDPAGIEVVGAPEAVLKRVRGARVAMVFQDALDALSPFHTVGAQLAEAYRIHHRDAGRREARERAAAMLERVGIPAGRAGDHPHQLSGGMRQRVVIAMALINEPDVLIADEPTTALDARVQRQVLDLMRELQAETGTAMLLITQDVGVVAAVCHRMLVMRSGRAVEEGATDRLLAAAGHPYTRALVGAAPTLRTAPGSRLPTVEEPDPAPRRPAAEQERPEPAVLAELDGVRVDFPGRRTSPLRRGRPVPAVRGVTLQIARGETLGLVGESGSGKSTIARVLAGLRRPTAGAVRFEGRDISRAAVDPRLRRELSREVQLVFQDPYASLNPRRTVAEIITTPLRIHTGLDAAARRNRAAELLEQVGLSASHLPCYPHEFSGGQRQRIGIARALAVRPRLIIADEPVSALDVSVQAQVLNLLMDLRAELDLSMLFISHDLAVVRHFCDRVAVLRSGELVETGSRDAVFNAPRAPYTRELLDAVL</sequence>
<evidence type="ECO:0000256" key="5">
    <source>
        <dbReference type="SAM" id="MobiDB-lite"/>
    </source>
</evidence>
<keyword evidence="2" id="KW-0813">Transport</keyword>
<dbReference type="FunFam" id="3.40.50.300:FF:000016">
    <property type="entry name" value="Oligopeptide ABC transporter ATP-binding component"/>
    <property type="match status" value="1"/>
</dbReference>
<dbReference type="InterPro" id="IPR027417">
    <property type="entry name" value="P-loop_NTPase"/>
</dbReference>
<dbReference type="InterPro" id="IPR013563">
    <property type="entry name" value="Oligopep_ABC_C"/>
</dbReference>
<dbReference type="GO" id="GO:0055085">
    <property type="term" value="P:transmembrane transport"/>
    <property type="evidence" value="ECO:0007669"/>
    <property type="project" value="UniProtKB-ARBA"/>
</dbReference>
<comment type="caution">
    <text evidence="7">The sequence shown here is derived from an EMBL/GenBank/DDBJ whole genome shotgun (WGS) entry which is preliminary data.</text>
</comment>
<dbReference type="GO" id="GO:0005524">
    <property type="term" value="F:ATP binding"/>
    <property type="evidence" value="ECO:0007669"/>
    <property type="project" value="UniProtKB-KW"/>
</dbReference>
<feature type="domain" description="ABC transporter" evidence="6">
    <location>
        <begin position="326"/>
        <end position="573"/>
    </location>
</feature>
<dbReference type="EMBL" id="SRID01000189">
    <property type="protein sequence ID" value="TGB03424.1"/>
    <property type="molecule type" value="Genomic_DNA"/>
</dbReference>
<dbReference type="Pfam" id="PF08352">
    <property type="entry name" value="oligo_HPY"/>
    <property type="match status" value="2"/>
</dbReference>
<dbReference type="InterPro" id="IPR050319">
    <property type="entry name" value="ABC_transp_ATP-bind"/>
</dbReference>
<dbReference type="OrthoDB" id="4008250at2"/>
<feature type="domain" description="ABC transporter" evidence="6">
    <location>
        <begin position="20"/>
        <end position="281"/>
    </location>
</feature>
<organism evidence="7 8">
    <name type="scientific">Streptomyces palmae</name>
    <dbReference type="NCBI Taxonomy" id="1701085"/>
    <lineage>
        <taxon>Bacteria</taxon>
        <taxon>Bacillati</taxon>
        <taxon>Actinomycetota</taxon>
        <taxon>Actinomycetes</taxon>
        <taxon>Kitasatosporales</taxon>
        <taxon>Streptomycetaceae</taxon>
        <taxon>Streptomyces</taxon>
    </lineage>
</organism>
<evidence type="ECO:0000256" key="3">
    <source>
        <dbReference type="ARBA" id="ARBA00022741"/>
    </source>
</evidence>
<dbReference type="InterPro" id="IPR003593">
    <property type="entry name" value="AAA+_ATPase"/>
</dbReference>
<dbReference type="AlphaFoldDB" id="A0A4Z0H0N9"/>
<dbReference type="NCBIfam" id="NF008453">
    <property type="entry name" value="PRK11308.1"/>
    <property type="match status" value="2"/>
</dbReference>
<evidence type="ECO:0000313" key="7">
    <source>
        <dbReference type="EMBL" id="TGB03424.1"/>
    </source>
</evidence>